<sequence>MISISSAIVGIIIFLLIPKVVQYLVWFFRDPNEEEPKAAKRVIPRVVGRNSSGPLLDSQQLGSEATANFYTTRRVTTPNDTFADFRARLLEARSQSEVGAGLSTQRLDGKQLKAKFKEAKDKAKQKIQLVAGRYSKKVQRSGRRNSSVSETSTINESTHAPAFDDDDPPPPYSLH</sequence>
<gene>
    <name evidence="3" type="ORF">I9W82_003546</name>
</gene>
<evidence type="ECO:0000256" key="1">
    <source>
        <dbReference type="SAM" id="MobiDB-lite"/>
    </source>
</evidence>
<evidence type="ECO:0000256" key="2">
    <source>
        <dbReference type="SAM" id="Phobius"/>
    </source>
</evidence>
<dbReference type="AlphaFoldDB" id="A0A8H7ZBK2"/>
<dbReference type="EMBL" id="JAEOAQ010000004">
    <property type="protein sequence ID" value="KAG5418828.1"/>
    <property type="molecule type" value="Genomic_DNA"/>
</dbReference>
<evidence type="ECO:0000313" key="4">
    <source>
        <dbReference type="Proteomes" id="UP000669133"/>
    </source>
</evidence>
<dbReference type="Proteomes" id="UP000669133">
    <property type="component" value="Unassembled WGS sequence"/>
</dbReference>
<accession>A0A8H7ZBK2</accession>
<keyword evidence="2" id="KW-0472">Membrane</keyword>
<evidence type="ECO:0000313" key="3">
    <source>
        <dbReference type="EMBL" id="KAG5418828.1"/>
    </source>
</evidence>
<protein>
    <submittedName>
        <fullName evidence="3">Uncharacterized protein</fullName>
    </submittedName>
</protein>
<organism evidence="3 4">
    <name type="scientific">Candida metapsilosis</name>
    <dbReference type="NCBI Taxonomy" id="273372"/>
    <lineage>
        <taxon>Eukaryota</taxon>
        <taxon>Fungi</taxon>
        <taxon>Dikarya</taxon>
        <taxon>Ascomycota</taxon>
        <taxon>Saccharomycotina</taxon>
        <taxon>Pichiomycetes</taxon>
        <taxon>Debaryomycetaceae</taxon>
        <taxon>Candida/Lodderomyces clade</taxon>
        <taxon>Candida</taxon>
    </lineage>
</organism>
<feature type="transmembrane region" description="Helical" evidence="2">
    <location>
        <begin position="7"/>
        <end position="28"/>
    </location>
</feature>
<keyword evidence="2" id="KW-1133">Transmembrane helix</keyword>
<feature type="compositionally biased region" description="Polar residues" evidence="1">
    <location>
        <begin position="144"/>
        <end position="158"/>
    </location>
</feature>
<feature type="region of interest" description="Disordered" evidence="1">
    <location>
        <begin position="130"/>
        <end position="175"/>
    </location>
</feature>
<feature type="compositionally biased region" description="Basic residues" evidence="1">
    <location>
        <begin position="134"/>
        <end position="143"/>
    </location>
</feature>
<keyword evidence="2" id="KW-0812">Transmembrane</keyword>
<dbReference type="RefSeq" id="XP_067547944.1">
    <property type="nucleotide sequence ID" value="XM_067692523.1"/>
</dbReference>
<keyword evidence="4" id="KW-1185">Reference proteome</keyword>
<proteinExistence type="predicted"/>
<reference evidence="3 4" key="1">
    <citation type="submission" date="2020-12" db="EMBL/GenBank/DDBJ databases">
        <title>Effect of drift, selection, and recombination on the evolution of hybrid genomes in Candida yeast pathogens.</title>
        <authorList>
            <person name="Mixao V."/>
            <person name="Ksiezopolska E."/>
            <person name="Saus E."/>
            <person name="Boekhout T."/>
            <person name="Gacser A."/>
            <person name="Gabaldon T."/>
        </authorList>
    </citation>
    <scope>NUCLEOTIDE SEQUENCE [LARGE SCALE GENOMIC DNA]</scope>
    <source>
        <strain evidence="3 4">BP57</strain>
    </source>
</reference>
<comment type="caution">
    <text evidence="3">The sequence shown here is derived from an EMBL/GenBank/DDBJ whole genome shotgun (WGS) entry which is preliminary data.</text>
</comment>
<dbReference type="GeneID" id="93652175"/>
<name>A0A8H7ZBK2_9ASCO</name>
<dbReference type="OrthoDB" id="4026426at2759"/>